<keyword evidence="5" id="KW-1185">Reference proteome</keyword>
<protein>
    <recommendedName>
        <fullName evidence="6">Major facilitator superfamily (MFS) profile domain-containing protein</fullName>
    </recommendedName>
</protein>
<feature type="non-terminal residue" evidence="4">
    <location>
        <position position="216"/>
    </location>
</feature>
<organism evidence="4 5">
    <name type="scientific">Coemansia guatemalensis</name>
    <dbReference type="NCBI Taxonomy" id="2761395"/>
    <lineage>
        <taxon>Eukaryota</taxon>
        <taxon>Fungi</taxon>
        <taxon>Fungi incertae sedis</taxon>
        <taxon>Zoopagomycota</taxon>
        <taxon>Kickxellomycotina</taxon>
        <taxon>Kickxellomycetes</taxon>
        <taxon>Kickxellales</taxon>
        <taxon>Kickxellaceae</taxon>
        <taxon>Coemansia</taxon>
    </lineage>
</organism>
<dbReference type="AlphaFoldDB" id="A0A9W8LQU4"/>
<evidence type="ECO:0000313" key="5">
    <source>
        <dbReference type="Proteomes" id="UP001140094"/>
    </source>
</evidence>
<evidence type="ECO:0000256" key="1">
    <source>
        <dbReference type="ARBA" id="ARBA00004141"/>
    </source>
</evidence>
<gene>
    <name evidence="4" type="ORF">H4R20_006793</name>
</gene>
<dbReference type="Gene3D" id="1.20.1250.20">
    <property type="entry name" value="MFS general substrate transporter like domains"/>
    <property type="match status" value="1"/>
</dbReference>
<comment type="similarity">
    <text evidence="2">Belongs to the major facilitator superfamily. Monocarboxylate porter (TC 2.A.1.13) family.</text>
</comment>
<reference evidence="4" key="1">
    <citation type="submission" date="2022-07" db="EMBL/GenBank/DDBJ databases">
        <title>Phylogenomic reconstructions and comparative analyses of Kickxellomycotina fungi.</title>
        <authorList>
            <person name="Reynolds N.K."/>
            <person name="Stajich J.E."/>
            <person name="Barry K."/>
            <person name="Grigoriev I.V."/>
            <person name="Crous P."/>
            <person name="Smith M.E."/>
        </authorList>
    </citation>
    <scope>NUCLEOTIDE SEQUENCE</scope>
    <source>
        <strain evidence="4">NRRL 1565</strain>
    </source>
</reference>
<feature type="transmembrane region" description="Helical" evidence="3">
    <location>
        <begin position="109"/>
        <end position="135"/>
    </location>
</feature>
<dbReference type="InterPro" id="IPR050327">
    <property type="entry name" value="Proton-linked_MCT"/>
</dbReference>
<evidence type="ECO:0008006" key="6">
    <source>
        <dbReference type="Google" id="ProtNLM"/>
    </source>
</evidence>
<proteinExistence type="inferred from homology"/>
<comment type="subcellular location">
    <subcellularLocation>
        <location evidence="1">Membrane</location>
        <topology evidence="1">Multi-pass membrane protein</topology>
    </subcellularLocation>
</comment>
<evidence type="ECO:0000313" key="4">
    <source>
        <dbReference type="EMBL" id="KAJ2792044.1"/>
    </source>
</evidence>
<feature type="transmembrane region" description="Helical" evidence="3">
    <location>
        <begin position="142"/>
        <end position="165"/>
    </location>
</feature>
<feature type="transmembrane region" description="Helical" evidence="3">
    <location>
        <begin position="50"/>
        <end position="68"/>
    </location>
</feature>
<keyword evidence="3" id="KW-0472">Membrane</keyword>
<evidence type="ECO:0000256" key="3">
    <source>
        <dbReference type="SAM" id="Phobius"/>
    </source>
</evidence>
<accession>A0A9W8LQU4</accession>
<dbReference type="Pfam" id="PF07690">
    <property type="entry name" value="MFS_1"/>
    <property type="match status" value="1"/>
</dbReference>
<feature type="transmembrane region" description="Helical" evidence="3">
    <location>
        <begin position="171"/>
        <end position="193"/>
    </location>
</feature>
<sequence>MIDQLGTGWALRITGIIVFVVNSIASLFMRGRIRVKSREKIVDMSIFHDIRFILICAGATCGTCGYFTPFFSMPSFAEIIVGKSSSFGNDLLTVINAASTVGRIATGEVAAAFGTINTMCMCTLVAGLSILVLWLPFETTGTLIACAIVYGVFCGGFIGLIPVVLAELWGVHRISTIIGLLYMANFVGTMIGAPSSSAILDNIGHGTNFKPTIAFS</sequence>
<keyword evidence="3" id="KW-1133">Transmembrane helix</keyword>
<dbReference type="GO" id="GO:0016020">
    <property type="term" value="C:membrane"/>
    <property type="evidence" value="ECO:0007669"/>
    <property type="project" value="UniProtKB-SubCell"/>
</dbReference>
<dbReference type="GO" id="GO:0022857">
    <property type="term" value="F:transmembrane transporter activity"/>
    <property type="evidence" value="ECO:0007669"/>
    <property type="project" value="InterPro"/>
</dbReference>
<dbReference type="InterPro" id="IPR011701">
    <property type="entry name" value="MFS"/>
</dbReference>
<dbReference type="PANTHER" id="PTHR11360:SF284">
    <property type="entry name" value="EG:103B4.3 PROTEIN-RELATED"/>
    <property type="match status" value="1"/>
</dbReference>
<dbReference type="EMBL" id="JANBUO010003214">
    <property type="protein sequence ID" value="KAJ2792044.1"/>
    <property type="molecule type" value="Genomic_DNA"/>
</dbReference>
<dbReference type="PANTHER" id="PTHR11360">
    <property type="entry name" value="MONOCARBOXYLATE TRANSPORTER"/>
    <property type="match status" value="1"/>
</dbReference>
<evidence type="ECO:0000256" key="2">
    <source>
        <dbReference type="ARBA" id="ARBA00006727"/>
    </source>
</evidence>
<dbReference type="OrthoDB" id="6509908at2759"/>
<comment type="caution">
    <text evidence="4">The sequence shown here is derived from an EMBL/GenBank/DDBJ whole genome shotgun (WGS) entry which is preliminary data.</text>
</comment>
<dbReference type="InterPro" id="IPR036259">
    <property type="entry name" value="MFS_trans_sf"/>
</dbReference>
<dbReference type="Proteomes" id="UP001140094">
    <property type="component" value="Unassembled WGS sequence"/>
</dbReference>
<name>A0A9W8LQU4_9FUNG</name>
<keyword evidence="3" id="KW-0812">Transmembrane</keyword>
<dbReference type="SUPFAM" id="SSF103473">
    <property type="entry name" value="MFS general substrate transporter"/>
    <property type="match status" value="1"/>
</dbReference>
<feature type="transmembrane region" description="Helical" evidence="3">
    <location>
        <begin position="6"/>
        <end position="29"/>
    </location>
</feature>